<protein>
    <recommendedName>
        <fullName evidence="3">T9SS type A sorting domain-containing protein</fullName>
    </recommendedName>
</protein>
<dbReference type="AlphaFoldDB" id="A0A5C6VI19"/>
<evidence type="ECO:0000313" key="1">
    <source>
        <dbReference type="EMBL" id="TXC85062.1"/>
    </source>
</evidence>
<dbReference type="EMBL" id="VORB01000001">
    <property type="protein sequence ID" value="TXC85062.1"/>
    <property type="molecule type" value="Genomic_DNA"/>
</dbReference>
<evidence type="ECO:0008006" key="3">
    <source>
        <dbReference type="Google" id="ProtNLM"/>
    </source>
</evidence>
<comment type="caution">
    <text evidence="1">The sequence shown here is derived from an EMBL/GenBank/DDBJ whole genome shotgun (WGS) entry which is preliminary data.</text>
</comment>
<dbReference type="RefSeq" id="WP_147012128.1">
    <property type="nucleotide sequence ID" value="NZ_VORB01000001.1"/>
</dbReference>
<gene>
    <name evidence="1" type="ORF">FRX97_00115</name>
</gene>
<evidence type="ECO:0000313" key="2">
    <source>
        <dbReference type="Proteomes" id="UP000321168"/>
    </source>
</evidence>
<name>A0A5C6VI19_9FLAO</name>
<organism evidence="1 2">
    <name type="scientific">Luteibaculum oceani</name>
    <dbReference type="NCBI Taxonomy" id="1294296"/>
    <lineage>
        <taxon>Bacteria</taxon>
        <taxon>Pseudomonadati</taxon>
        <taxon>Bacteroidota</taxon>
        <taxon>Flavobacteriia</taxon>
        <taxon>Flavobacteriales</taxon>
        <taxon>Luteibaculaceae</taxon>
        <taxon>Luteibaculum</taxon>
    </lineage>
</organism>
<proteinExistence type="predicted"/>
<reference evidence="1 2" key="1">
    <citation type="submission" date="2019-08" db="EMBL/GenBank/DDBJ databases">
        <title>Genome of Luteibaculum oceani JCM 18817.</title>
        <authorList>
            <person name="Bowman J.P."/>
        </authorList>
    </citation>
    <scope>NUCLEOTIDE SEQUENCE [LARGE SCALE GENOMIC DNA]</scope>
    <source>
        <strain evidence="1 2">JCM 18817</strain>
    </source>
</reference>
<sequence>MKHFTLLLVSLAITLTSFSQIRLEKTEVTVKMGYTEYERGVYVKVYNDANNTAEVDMRRELVKEVFGSINYFCWGVNCYPANANQSNPEASVIIDPQGVDETFTAYYNPEERPGVTEIDYIFTNANDTSDNQRLTIIFDATEATVGIKELAKNQVKVAYSAANEQLTLALSNLEGAGSIEIRDITGKVVFMDDVRLDDGVLIVPTQRFTKGIHLVNLLNENGEVLNISKVSIF</sequence>
<dbReference type="Proteomes" id="UP000321168">
    <property type="component" value="Unassembled WGS sequence"/>
</dbReference>
<keyword evidence="2" id="KW-1185">Reference proteome</keyword>
<accession>A0A5C6VI19</accession>
<dbReference type="OrthoDB" id="1522390at2"/>